<dbReference type="SUPFAM" id="SSF55729">
    <property type="entry name" value="Acyl-CoA N-acyltransferases (Nat)"/>
    <property type="match status" value="1"/>
</dbReference>
<name>A0A367ZJU6_9BACT</name>
<dbReference type="CDD" id="cd04301">
    <property type="entry name" value="NAT_SF"/>
    <property type="match status" value="1"/>
</dbReference>
<organism evidence="2 3">
    <name type="scientific">Candidatus Ozemobacter sibiricus</name>
    <dbReference type="NCBI Taxonomy" id="2268124"/>
    <lineage>
        <taxon>Bacteria</taxon>
        <taxon>Candidatus Ozemobacteria</taxon>
        <taxon>Candidatus Ozemobacterales</taxon>
        <taxon>Candidatus Ozemobacteraceae</taxon>
        <taxon>Candidatus Ozemobacter</taxon>
    </lineage>
</organism>
<dbReference type="GO" id="GO:0016747">
    <property type="term" value="F:acyltransferase activity, transferring groups other than amino-acyl groups"/>
    <property type="evidence" value="ECO:0007669"/>
    <property type="project" value="InterPro"/>
</dbReference>
<proteinExistence type="predicted"/>
<gene>
    <name evidence="2" type="ORF">OZSIB_1918</name>
</gene>
<comment type="caution">
    <text evidence="2">The sequence shown here is derived from an EMBL/GenBank/DDBJ whole genome shotgun (WGS) entry which is preliminary data.</text>
</comment>
<sequence length="232" mass="25137">MRLRDYRPTDLPYLYEICLKTGHSGQDATALFEDPYLIGQFYAAPYAFFDPRCVLILEGEVPGGIVRPLGYVLGTADTQAFRAWFDREWRPGAAALYPPAPLPASTEAAATTGAAPGAGAPPTVAGGQGGAAGALPPFAWRIRALFHKPFPDEPWIADYPGHLHIDLLPAAQGAGWGRRLMQAFEKRLQVLGCPGYHLGVGARNEPAIAFYRRLGLQELAAPGWGFVFGRKF</sequence>
<keyword evidence="2" id="KW-0808">Transferase</keyword>
<protein>
    <submittedName>
        <fullName evidence="2">Acetyltransferase</fullName>
    </submittedName>
</protein>
<evidence type="ECO:0000259" key="1">
    <source>
        <dbReference type="PROSITE" id="PS51186"/>
    </source>
</evidence>
<evidence type="ECO:0000313" key="3">
    <source>
        <dbReference type="Proteomes" id="UP000252355"/>
    </source>
</evidence>
<accession>A0A367ZJU6</accession>
<feature type="domain" description="N-acetyltransferase" evidence="1">
    <location>
        <begin position="64"/>
        <end position="232"/>
    </location>
</feature>
<evidence type="ECO:0000313" key="2">
    <source>
        <dbReference type="EMBL" id="RCK78009.1"/>
    </source>
</evidence>
<dbReference type="InterPro" id="IPR016181">
    <property type="entry name" value="Acyl_CoA_acyltransferase"/>
</dbReference>
<dbReference type="AlphaFoldDB" id="A0A367ZJU6"/>
<dbReference type="InterPro" id="IPR000182">
    <property type="entry name" value="GNAT_dom"/>
</dbReference>
<dbReference type="Proteomes" id="UP000252355">
    <property type="component" value="Unassembled WGS sequence"/>
</dbReference>
<dbReference type="Pfam" id="PF00583">
    <property type="entry name" value="Acetyltransf_1"/>
    <property type="match status" value="1"/>
</dbReference>
<dbReference type="EMBL" id="QOQW01000029">
    <property type="protein sequence ID" value="RCK78009.1"/>
    <property type="molecule type" value="Genomic_DNA"/>
</dbReference>
<dbReference type="PROSITE" id="PS51186">
    <property type="entry name" value="GNAT"/>
    <property type="match status" value="1"/>
</dbReference>
<reference evidence="2 3" key="1">
    <citation type="submission" date="2018-05" db="EMBL/GenBank/DDBJ databases">
        <title>A metagenomic window into the 2 km-deep terrestrial subsurface aquifer revealed taxonomically and functionally diverse microbial community comprising novel uncultured bacterial lineages.</title>
        <authorList>
            <person name="Kadnikov V.V."/>
            <person name="Mardanov A.V."/>
            <person name="Beletsky A.V."/>
            <person name="Banks D."/>
            <person name="Pimenov N.V."/>
            <person name="Frank Y.A."/>
            <person name="Karnachuk O.V."/>
            <person name="Ravin N.V."/>
        </authorList>
    </citation>
    <scope>NUCLEOTIDE SEQUENCE [LARGE SCALE GENOMIC DNA]</scope>
    <source>
        <strain evidence="2">BY5</strain>
    </source>
</reference>
<dbReference type="Gene3D" id="3.40.630.30">
    <property type="match status" value="1"/>
</dbReference>